<name>A0A2T3HMV3_9SPHI</name>
<reference evidence="2 3" key="1">
    <citation type="submission" date="2018-03" db="EMBL/GenBank/DDBJ databases">
        <authorList>
            <person name="Keele B.F."/>
        </authorList>
    </citation>
    <scope>NUCLEOTIDE SEQUENCE [LARGE SCALE GENOMIC DNA]</scope>
    <source>
        <strain evidence="2 3">YL28-9</strain>
    </source>
</reference>
<keyword evidence="3" id="KW-1185">Reference proteome</keyword>
<dbReference type="AlphaFoldDB" id="A0A2T3HMV3"/>
<evidence type="ECO:0000313" key="2">
    <source>
        <dbReference type="EMBL" id="PST83780.1"/>
    </source>
</evidence>
<dbReference type="OrthoDB" id="1375121at2"/>
<protein>
    <recommendedName>
        <fullName evidence="4">DUF3185 domain-containing protein</fullName>
    </recommendedName>
</protein>
<keyword evidence="1" id="KW-1133">Transmembrane helix</keyword>
<sequence>MARTIGLIMIIAGALMLVWTGFTYTKKEKIVDAGPLQISADREKTVNWPPYAGGIILVAGIAVFALARKGRA</sequence>
<dbReference type="EMBL" id="PYLS01000005">
    <property type="protein sequence ID" value="PST83780.1"/>
    <property type="molecule type" value="Genomic_DNA"/>
</dbReference>
<evidence type="ECO:0000313" key="3">
    <source>
        <dbReference type="Proteomes" id="UP000240912"/>
    </source>
</evidence>
<comment type="caution">
    <text evidence="2">The sequence shown here is derived from an EMBL/GenBank/DDBJ whole genome shotgun (WGS) entry which is preliminary data.</text>
</comment>
<gene>
    <name evidence="2" type="ORF">C7T94_09790</name>
</gene>
<organism evidence="2 3">
    <name type="scientific">Pedobacter yulinensis</name>
    <dbReference type="NCBI Taxonomy" id="2126353"/>
    <lineage>
        <taxon>Bacteria</taxon>
        <taxon>Pseudomonadati</taxon>
        <taxon>Bacteroidota</taxon>
        <taxon>Sphingobacteriia</taxon>
        <taxon>Sphingobacteriales</taxon>
        <taxon>Sphingobacteriaceae</taxon>
        <taxon>Pedobacter</taxon>
    </lineage>
</organism>
<evidence type="ECO:0008006" key="4">
    <source>
        <dbReference type="Google" id="ProtNLM"/>
    </source>
</evidence>
<feature type="transmembrane region" description="Helical" evidence="1">
    <location>
        <begin position="7"/>
        <end position="25"/>
    </location>
</feature>
<keyword evidence="1" id="KW-0812">Transmembrane</keyword>
<proteinExistence type="predicted"/>
<evidence type="ECO:0000256" key="1">
    <source>
        <dbReference type="SAM" id="Phobius"/>
    </source>
</evidence>
<dbReference type="RefSeq" id="WP_107215174.1">
    <property type="nucleotide sequence ID" value="NZ_KZ686269.1"/>
</dbReference>
<feature type="transmembrane region" description="Helical" evidence="1">
    <location>
        <begin position="48"/>
        <end position="67"/>
    </location>
</feature>
<dbReference type="Proteomes" id="UP000240912">
    <property type="component" value="Unassembled WGS sequence"/>
</dbReference>
<accession>A0A2T3HMV3</accession>
<keyword evidence="1" id="KW-0472">Membrane</keyword>